<sequence>MKKEKVLVTIQLSGGNDYLNCIVPWENPLYRDFRKHIKITDEEIIPLDNKLGLNPGMNAIKDFYNEGNLAIIHGIGYPEPNRSHFRSMDIWHTAEPTKVGSKG</sequence>
<dbReference type="AlphaFoldDB" id="A0A382X2D8"/>
<name>A0A382X2D8_9ZZZZ</name>
<gene>
    <name evidence="1" type="ORF">METZ01_LOCUS417235</name>
</gene>
<feature type="non-terminal residue" evidence="1">
    <location>
        <position position="103"/>
    </location>
</feature>
<reference evidence="1" key="1">
    <citation type="submission" date="2018-05" db="EMBL/GenBank/DDBJ databases">
        <authorList>
            <person name="Lanie J.A."/>
            <person name="Ng W.-L."/>
            <person name="Kazmierczak K.M."/>
            <person name="Andrzejewski T.M."/>
            <person name="Davidsen T.M."/>
            <person name="Wayne K.J."/>
            <person name="Tettelin H."/>
            <person name="Glass J.I."/>
            <person name="Rusch D."/>
            <person name="Podicherti R."/>
            <person name="Tsui H.-C.T."/>
            <person name="Winkler M.E."/>
        </authorList>
    </citation>
    <scope>NUCLEOTIDE SEQUENCE</scope>
</reference>
<protein>
    <submittedName>
        <fullName evidence="1">Uncharacterized protein</fullName>
    </submittedName>
</protein>
<proteinExistence type="predicted"/>
<accession>A0A382X2D8</accession>
<dbReference type="EMBL" id="UINC01163852">
    <property type="protein sequence ID" value="SVD64381.1"/>
    <property type="molecule type" value="Genomic_DNA"/>
</dbReference>
<evidence type="ECO:0000313" key="1">
    <source>
        <dbReference type="EMBL" id="SVD64381.1"/>
    </source>
</evidence>
<organism evidence="1">
    <name type="scientific">marine metagenome</name>
    <dbReference type="NCBI Taxonomy" id="408172"/>
    <lineage>
        <taxon>unclassified sequences</taxon>
        <taxon>metagenomes</taxon>
        <taxon>ecological metagenomes</taxon>
    </lineage>
</organism>